<dbReference type="Proteomes" id="UP000063965">
    <property type="component" value="Chromosome"/>
</dbReference>
<dbReference type="RefSeq" id="WP_048874801.1">
    <property type="nucleotide sequence ID" value="NZ_CP011126.1"/>
</dbReference>
<keyword evidence="2" id="KW-0808">Transferase</keyword>
<evidence type="ECO:0008006" key="5">
    <source>
        <dbReference type="Google" id="ProtNLM"/>
    </source>
</evidence>
<sequence>MLVKKLPKPDPVAQLHSDRLKLKILEEIDRQGPLTFARYMNLALYSLGLGYYSAGAHKFGAAGDFVTAPEISPIFSQCVARQCYQILQDLNGGDILELGAGTGMMAVGILKELKRNRCLPNCYFILEVSADLRDRQKTFLRKELPELVDSVRWLNQLPTNFVGIIVGNEVIDALPAHKFKIENNAIKEIYVDSEREEFVWKMADPSSLDLTQQIKNLGIDFPTDYESEINLLLTPWIASLADVLKKGLILLIDYGFPRHEYYHPNRNRGTIASHYRHYSHFDPLILPGIQDITIHVDFTAVAEAAARHRLSVAGFIHQAGFLLNCGLTSFTTSPKNVVEHYQIAQQIKKLTLPSEMGELFKVIALTRNYNSALLGFSSRNQIGRLSF</sequence>
<dbReference type="InterPro" id="IPR029063">
    <property type="entry name" value="SAM-dependent_MTases_sf"/>
</dbReference>
<dbReference type="InterPro" id="IPR003788">
    <property type="entry name" value="NDUFAF7"/>
</dbReference>
<reference evidence="3 4" key="1">
    <citation type="journal article" date="2015" name="Genome Biol. Evol.">
        <title>Distinctive Genome Reduction Rates Revealed by Genomic Analyses of Two Coxiella-Like Endosymbionts in Ticks.</title>
        <authorList>
            <person name="Gottlieb Y."/>
            <person name="Lalzar I."/>
            <person name="Klasson L."/>
        </authorList>
    </citation>
    <scope>NUCLEOTIDE SEQUENCE [LARGE SCALE GENOMIC DNA]</scope>
    <source>
        <strain evidence="3 4">CRt</strain>
    </source>
</reference>
<dbReference type="PANTHER" id="PTHR12049">
    <property type="entry name" value="PROTEIN ARGININE METHYLTRANSFERASE NDUFAF7, MITOCHONDRIAL"/>
    <property type="match status" value="1"/>
</dbReference>
<dbReference type="Pfam" id="PF02636">
    <property type="entry name" value="Methyltransf_28"/>
    <property type="match status" value="1"/>
</dbReference>
<keyword evidence="4" id="KW-1185">Reference proteome</keyword>
<evidence type="ECO:0000313" key="3">
    <source>
        <dbReference type="EMBL" id="AKQ33190.1"/>
    </source>
</evidence>
<proteinExistence type="predicted"/>
<dbReference type="InterPro" id="IPR038375">
    <property type="entry name" value="NDUFAF7_sf"/>
</dbReference>
<name>A0ABM5UTC0_9COXI</name>
<evidence type="ECO:0000313" key="4">
    <source>
        <dbReference type="Proteomes" id="UP000063965"/>
    </source>
</evidence>
<keyword evidence="1" id="KW-0489">Methyltransferase</keyword>
<dbReference type="SUPFAM" id="SSF53335">
    <property type="entry name" value="S-adenosyl-L-methionine-dependent methyltransferases"/>
    <property type="match status" value="1"/>
</dbReference>
<accession>A0ABM5UTC0</accession>
<evidence type="ECO:0000256" key="2">
    <source>
        <dbReference type="ARBA" id="ARBA00022679"/>
    </source>
</evidence>
<evidence type="ECO:0000256" key="1">
    <source>
        <dbReference type="ARBA" id="ARBA00022603"/>
    </source>
</evidence>
<dbReference type="Gene3D" id="3.40.50.12710">
    <property type="match status" value="1"/>
</dbReference>
<organism evidence="3 4">
    <name type="scientific">Candidatus Coxiella mudrowiae</name>
    <dbReference type="NCBI Taxonomy" id="2054173"/>
    <lineage>
        <taxon>Bacteria</taxon>
        <taxon>Pseudomonadati</taxon>
        <taxon>Pseudomonadota</taxon>
        <taxon>Gammaproteobacteria</taxon>
        <taxon>Legionellales</taxon>
        <taxon>Coxiellaceae</taxon>
        <taxon>Coxiella</taxon>
    </lineage>
</organism>
<gene>
    <name evidence="3" type="ORF">CleRT_01220</name>
</gene>
<dbReference type="EMBL" id="CP011126">
    <property type="protein sequence ID" value="AKQ33190.1"/>
    <property type="molecule type" value="Genomic_DNA"/>
</dbReference>
<protein>
    <recommendedName>
        <fullName evidence="5">SAM-dependent methyltransferase</fullName>
    </recommendedName>
</protein>
<dbReference type="PANTHER" id="PTHR12049:SF7">
    <property type="entry name" value="PROTEIN ARGININE METHYLTRANSFERASE NDUFAF7, MITOCHONDRIAL"/>
    <property type="match status" value="1"/>
</dbReference>